<dbReference type="InterPro" id="IPR021124">
    <property type="entry name" value="CRISPR-assoc_prot_Cas5"/>
</dbReference>
<sequence length="256" mass="28553">MTDYLLIRLYGALASWGEIAVGELRHSAVQPSRSALLGLLGAALGIERRDDAAQTALAQGYRFGIQLLASGSPLRDYHTIQMGEPRRKERFRSRRQSLAADKVGTLLSQREYRCDSIATIAIEALPQAPHSLAELAQALRQPRFVLYLGRKSCPLALPVLPQLVQAEHLHAAFAAAQFPSPMALLDYKTPRQDWPTARDRHAFGLGQLRYYWEEGMSPGMPADFDHLRQDQPLSRSRWQFAPRREWVALAEGGAAA</sequence>
<gene>
    <name evidence="2" type="primary">cas5e</name>
    <name evidence="2" type="ORF">CLI92_01105</name>
</gene>
<comment type="caution">
    <text evidence="2">The sequence shown here is derived from an EMBL/GenBank/DDBJ whole genome shotgun (WGS) entry which is preliminary data.</text>
</comment>
<dbReference type="EMBL" id="NTBI01000001">
    <property type="protein sequence ID" value="PAX18461.1"/>
    <property type="molecule type" value="Genomic_DNA"/>
</dbReference>
<dbReference type="CDD" id="cd09756">
    <property type="entry name" value="Cas5_I-E"/>
    <property type="match status" value="1"/>
</dbReference>
<accession>A0A2A2T9I3</accession>
<dbReference type="NCBIfam" id="TIGR01868">
    <property type="entry name" value="casD_Cas5e"/>
    <property type="match status" value="1"/>
</dbReference>
<dbReference type="NCBIfam" id="TIGR02593">
    <property type="entry name" value="CRISPR_cas5"/>
    <property type="match status" value="1"/>
</dbReference>
<proteinExistence type="predicted"/>
<dbReference type="InterPro" id="IPR013422">
    <property type="entry name" value="CRISPR-assoc_prot_Cas5_N"/>
</dbReference>
<dbReference type="GO" id="GO:0003723">
    <property type="term" value="F:RNA binding"/>
    <property type="evidence" value="ECO:0007669"/>
    <property type="project" value="InterPro"/>
</dbReference>
<dbReference type="RefSeq" id="WP_095541232.1">
    <property type="nucleotide sequence ID" value="NZ_NSJC01000001.1"/>
</dbReference>
<dbReference type="Proteomes" id="UP000217780">
    <property type="component" value="Unassembled WGS sequence"/>
</dbReference>
<dbReference type="Gene3D" id="3.30.70.2660">
    <property type="match status" value="1"/>
</dbReference>
<dbReference type="Pfam" id="PF09704">
    <property type="entry name" value="Cas_Cas5d"/>
    <property type="match status" value="1"/>
</dbReference>
<evidence type="ECO:0000256" key="1">
    <source>
        <dbReference type="ARBA" id="ARBA00023118"/>
    </source>
</evidence>
<protein>
    <submittedName>
        <fullName evidence="2">Type I-E CRISPR-associated protein Cas5/CasD</fullName>
    </submittedName>
</protein>
<dbReference type="GO" id="GO:0043571">
    <property type="term" value="P:maintenance of CRISPR repeat elements"/>
    <property type="evidence" value="ECO:0007669"/>
    <property type="project" value="InterPro"/>
</dbReference>
<evidence type="ECO:0000313" key="3">
    <source>
        <dbReference type="Proteomes" id="UP000217780"/>
    </source>
</evidence>
<keyword evidence="1" id="KW-0051">Antiviral defense</keyword>
<reference evidence="2 3" key="1">
    <citation type="submission" date="2017-08" db="EMBL/GenBank/DDBJ databases">
        <title>WGS of Clinical strains of the CDC Group NO-1 linked to zoonotic infections in humans.</title>
        <authorList>
            <person name="Bernier A.-M."/>
            <person name="Bernard K."/>
        </authorList>
    </citation>
    <scope>NUCLEOTIDE SEQUENCE [LARGE SCALE GENOMIC DNA]</scope>
    <source>
        <strain evidence="2 3">NML91-0035</strain>
    </source>
</reference>
<dbReference type="GO" id="GO:0051607">
    <property type="term" value="P:defense response to virus"/>
    <property type="evidence" value="ECO:0007669"/>
    <property type="project" value="UniProtKB-KW"/>
</dbReference>
<organism evidence="2 3">
    <name type="scientific">Vandammella animalimorsus</name>
    <dbReference type="NCBI Taxonomy" id="2029117"/>
    <lineage>
        <taxon>Bacteria</taxon>
        <taxon>Pseudomonadati</taxon>
        <taxon>Pseudomonadota</taxon>
        <taxon>Betaproteobacteria</taxon>
        <taxon>Burkholderiales</taxon>
        <taxon>Comamonadaceae</taxon>
        <taxon>Vandammella</taxon>
    </lineage>
</organism>
<dbReference type="GeneID" id="93873124"/>
<dbReference type="InterPro" id="IPR010147">
    <property type="entry name" value="CRISPR-assoc_prot_CasD"/>
</dbReference>
<evidence type="ECO:0000313" key="2">
    <source>
        <dbReference type="EMBL" id="PAX18461.1"/>
    </source>
</evidence>
<name>A0A2A2T9I3_9BURK</name>
<dbReference type="AlphaFoldDB" id="A0A2A2T9I3"/>